<keyword evidence="2" id="KW-1185">Reference proteome</keyword>
<dbReference type="AlphaFoldDB" id="A0A8K0SS19"/>
<gene>
    <name evidence="1" type="ORF">B0I35DRAFT_437078</name>
</gene>
<organism evidence="1 2">
    <name type="scientific">Stachybotrys elegans</name>
    <dbReference type="NCBI Taxonomy" id="80388"/>
    <lineage>
        <taxon>Eukaryota</taxon>
        <taxon>Fungi</taxon>
        <taxon>Dikarya</taxon>
        <taxon>Ascomycota</taxon>
        <taxon>Pezizomycotina</taxon>
        <taxon>Sordariomycetes</taxon>
        <taxon>Hypocreomycetidae</taxon>
        <taxon>Hypocreales</taxon>
        <taxon>Stachybotryaceae</taxon>
        <taxon>Stachybotrys</taxon>
    </lineage>
</organism>
<name>A0A8K0SS19_9HYPO</name>
<accession>A0A8K0SS19</accession>
<dbReference type="EMBL" id="JAGPNK010000010">
    <property type="protein sequence ID" value="KAH7312462.1"/>
    <property type="molecule type" value="Genomic_DNA"/>
</dbReference>
<protein>
    <submittedName>
        <fullName evidence="1">Uncharacterized protein</fullName>
    </submittedName>
</protein>
<evidence type="ECO:0000313" key="2">
    <source>
        <dbReference type="Proteomes" id="UP000813444"/>
    </source>
</evidence>
<comment type="caution">
    <text evidence="1">The sequence shown here is derived from an EMBL/GenBank/DDBJ whole genome shotgun (WGS) entry which is preliminary data.</text>
</comment>
<reference evidence="1" key="1">
    <citation type="journal article" date="2021" name="Nat. Commun.">
        <title>Genetic determinants of endophytism in the Arabidopsis root mycobiome.</title>
        <authorList>
            <person name="Mesny F."/>
            <person name="Miyauchi S."/>
            <person name="Thiergart T."/>
            <person name="Pickel B."/>
            <person name="Atanasova L."/>
            <person name="Karlsson M."/>
            <person name="Huettel B."/>
            <person name="Barry K.W."/>
            <person name="Haridas S."/>
            <person name="Chen C."/>
            <person name="Bauer D."/>
            <person name="Andreopoulos W."/>
            <person name="Pangilinan J."/>
            <person name="LaButti K."/>
            <person name="Riley R."/>
            <person name="Lipzen A."/>
            <person name="Clum A."/>
            <person name="Drula E."/>
            <person name="Henrissat B."/>
            <person name="Kohler A."/>
            <person name="Grigoriev I.V."/>
            <person name="Martin F.M."/>
            <person name="Hacquard S."/>
        </authorList>
    </citation>
    <scope>NUCLEOTIDE SEQUENCE</scope>
    <source>
        <strain evidence="1">MPI-CAGE-CH-0235</strain>
    </source>
</reference>
<proteinExistence type="predicted"/>
<sequence length="199" mass="21605">MAASSETTSGTRGAGRKSTQTFTVLMNIASWSIQTRVKNSLMLSGIGHRPHASTQAPAGLPGPHMPLLFRFLACAELACLLAVYPDIPWTGISLPTHTCRRPCPTRSKALFQREGRAWVVDGNINGNADISVRFCVPSTFLAAFTSGMEMMFKARERGHNDNMAVHLKMVKGQDLQGAVVSQYAKVVVNEQSTVIMGKK</sequence>
<dbReference type="Proteomes" id="UP000813444">
    <property type="component" value="Unassembled WGS sequence"/>
</dbReference>
<evidence type="ECO:0000313" key="1">
    <source>
        <dbReference type="EMBL" id="KAH7312462.1"/>
    </source>
</evidence>